<accession>A0AAV9R4M3</accession>
<sequence length="222" mass="25635">MPGILVWLEYTILLFLFLFPSPWRRLEVVNSLKDWLEEWGSFFPQDPLIHLSIEAEHQKALEEIAAPMRRLPAPSSARHSTEDHRSGTNRPYILFLPVRGSGTDCLHFLFQLRVFNMKLPPFLIPVPEGFEDEPPPSSEPRGLCCRSPGLRRRSPGPCHGFQRFQHHSPGSQQFLPHSPASQRCLNCCPESQRFLYRSPGSQRFLHCPLKLHCRLPRGRPEQ</sequence>
<name>A0AAV9R4M3_9TELE</name>
<feature type="signal peptide" evidence="1">
    <location>
        <begin position="1"/>
        <end position="25"/>
    </location>
</feature>
<reference evidence="2 3" key="1">
    <citation type="submission" date="2021-06" db="EMBL/GenBank/DDBJ databases">
        <authorList>
            <person name="Palmer J.M."/>
        </authorList>
    </citation>
    <scope>NUCLEOTIDE SEQUENCE [LARGE SCALE GENOMIC DNA]</scope>
    <source>
        <strain evidence="2 3">MEX-2019</strain>
        <tissue evidence="2">Muscle</tissue>
    </source>
</reference>
<feature type="chain" id="PRO_5043832936" evidence="1">
    <location>
        <begin position="26"/>
        <end position="222"/>
    </location>
</feature>
<keyword evidence="1" id="KW-0732">Signal</keyword>
<proteinExistence type="predicted"/>
<protein>
    <submittedName>
        <fullName evidence="2">Uncharacterized protein</fullName>
    </submittedName>
</protein>
<evidence type="ECO:0000313" key="2">
    <source>
        <dbReference type="EMBL" id="KAK5604068.1"/>
    </source>
</evidence>
<dbReference type="AlphaFoldDB" id="A0AAV9R4M3"/>
<gene>
    <name evidence="2" type="ORF">CRENBAI_023719</name>
</gene>
<comment type="caution">
    <text evidence="2">The sequence shown here is derived from an EMBL/GenBank/DDBJ whole genome shotgun (WGS) entry which is preliminary data.</text>
</comment>
<evidence type="ECO:0000256" key="1">
    <source>
        <dbReference type="SAM" id="SignalP"/>
    </source>
</evidence>
<keyword evidence="3" id="KW-1185">Reference proteome</keyword>
<dbReference type="EMBL" id="JAHHUM010002376">
    <property type="protein sequence ID" value="KAK5604068.1"/>
    <property type="molecule type" value="Genomic_DNA"/>
</dbReference>
<dbReference type="Proteomes" id="UP001311232">
    <property type="component" value="Unassembled WGS sequence"/>
</dbReference>
<organism evidence="2 3">
    <name type="scientific">Crenichthys baileyi</name>
    <name type="common">White River springfish</name>
    <dbReference type="NCBI Taxonomy" id="28760"/>
    <lineage>
        <taxon>Eukaryota</taxon>
        <taxon>Metazoa</taxon>
        <taxon>Chordata</taxon>
        <taxon>Craniata</taxon>
        <taxon>Vertebrata</taxon>
        <taxon>Euteleostomi</taxon>
        <taxon>Actinopterygii</taxon>
        <taxon>Neopterygii</taxon>
        <taxon>Teleostei</taxon>
        <taxon>Neoteleostei</taxon>
        <taxon>Acanthomorphata</taxon>
        <taxon>Ovalentaria</taxon>
        <taxon>Atherinomorphae</taxon>
        <taxon>Cyprinodontiformes</taxon>
        <taxon>Goodeidae</taxon>
        <taxon>Crenichthys</taxon>
    </lineage>
</organism>
<evidence type="ECO:0000313" key="3">
    <source>
        <dbReference type="Proteomes" id="UP001311232"/>
    </source>
</evidence>